<dbReference type="AlphaFoldDB" id="A0AAX1TSL3"/>
<name>A0AAX1TSL3_9FUSO</name>
<evidence type="ECO:0000313" key="2">
    <source>
        <dbReference type="EMBL" id="SQJ00629.1"/>
    </source>
</evidence>
<protein>
    <submittedName>
        <fullName evidence="2">MORN repeat variant</fullName>
    </submittedName>
</protein>
<dbReference type="GeneID" id="78455501"/>
<organism evidence="2 3">
    <name type="scientific">Fusobacterium ulcerans</name>
    <dbReference type="NCBI Taxonomy" id="861"/>
    <lineage>
        <taxon>Bacteria</taxon>
        <taxon>Fusobacteriati</taxon>
        <taxon>Fusobacteriota</taxon>
        <taxon>Fusobacteriia</taxon>
        <taxon>Fusobacteriales</taxon>
        <taxon>Fusobacteriaceae</taxon>
        <taxon>Fusobacterium</taxon>
    </lineage>
</organism>
<dbReference type="SUPFAM" id="SSF82185">
    <property type="entry name" value="Histone H3 K4-specific methyltransferase SET7/9 N-terminal domain"/>
    <property type="match status" value="1"/>
</dbReference>
<feature type="signal peptide" evidence="1">
    <location>
        <begin position="1"/>
        <end position="19"/>
    </location>
</feature>
<keyword evidence="1" id="KW-0732">Signal</keyword>
<dbReference type="RefSeq" id="WP_005976598.1">
    <property type="nucleotide sequence ID" value="NZ_BAABXY010000001.1"/>
</dbReference>
<gene>
    <name evidence="2" type="ORF">NCTC12112_00923</name>
</gene>
<dbReference type="Pfam" id="PF07661">
    <property type="entry name" value="MORN_2"/>
    <property type="match status" value="3"/>
</dbReference>
<feature type="chain" id="PRO_5043298129" evidence="1">
    <location>
        <begin position="20"/>
        <end position="156"/>
    </location>
</feature>
<accession>A0AAX1TSL3</accession>
<dbReference type="Gene3D" id="3.90.930.1">
    <property type="match status" value="1"/>
</dbReference>
<reference evidence="2 3" key="1">
    <citation type="submission" date="2018-06" db="EMBL/GenBank/DDBJ databases">
        <authorList>
            <consortium name="Pathogen Informatics"/>
            <person name="Doyle S."/>
        </authorList>
    </citation>
    <scope>NUCLEOTIDE SEQUENCE [LARGE SCALE GENOMIC DNA]</scope>
    <source>
        <strain evidence="2 3">NCTC12112</strain>
    </source>
</reference>
<dbReference type="EMBL" id="LS483487">
    <property type="protein sequence ID" value="SQJ00629.1"/>
    <property type="molecule type" value="Genomic_DNA"/>
</dbReference>
<dbReference type="KEGG" id="ful:C4N20_11815"/>
<dbReference type="Proteomes" id="UP000249008">
    <property type="component" value="Chromosome 1"/>
</dbReference>
<sequence>MKKTLILSMLLAISLVSFSAPKTADTSRMREENGITYYFNEDTPFTGKVIDKKDRNYYTDGKPDGKWVTFFPNGALKSIENWKDGKLNGKYVIYQENGLKVMQTSYINGSDNGEYFLYHENGNLQVQGYFKNGIPIGTWKYYHPDGKLKGKAIYPD</sequence>
<evidence type="ECO:0000313" key="3">
    <source>
        <dbReference type="Proteomes" id="UP000249008"/>
    </source>
</evidence>
<proteinExistence type="predicted"/>
<evidence type="ECO:0000256" key="1">
    <source>
        <dbReference type="SAM" id="SignalP"/>
    </source>
</evidence>
<dbReference type="InterPro" id="IPR011652">
    <property type="entry name" value="MORN_2"/>
</dbReference>